<dbReference type="EMBL" id="JBHSJD010000001">
    <property type="protein sequence ID" value="MFC5020826.1"/>
    <property type="molecule type" value="Genomic_DNA"/>
</dbReference>
<dbReference type="RefSeq" id="WP_380840798.1">
    <property type="nucleotide sequence ID" value="NZ_JBHMCZ010000011.1"/>
</dbReference>
<evidence type="ECO:0000313" key="4">
    <source>
        <dbReference type="EMBL" id="MFC5020826.1"/>
    </source>
</evidence>
<proteinExistence type="inferred from homology"/>
<accession>A0ABV9X9L0</accession>
<dbReference type="Pfam" id="PF02678">
    <property type="entry name" value="Pirin"/>
    <property type="match status" value="1"/>
</dbReference>
<dbReference type="InterPro" id="IPR011051">
    <property type="entry name" value="RmlC_Cupin_sf"/>
</dbReference>
<dbReference type="PANTHER" id="PTHR43212:SF3">
    <property type="entry name" value="QUERCETIN 2,3-DIOXYGENASE"/>
    <property type="match status" value="1"/>
</dbReference>
<evidence type="ECO:0000259" key="3">
    <source>
        <dbReference type="Pfam" id="PF02678"/>
    </source>
</evidence>
<evidence type="ECO:0000256" key="1">
    <source>
        <dbReference type="ARBA" id="ARBA00008416"/>
    </source>
</evidence>
<organism evidence="4 5">
    <name type="scientific">Streptomyces coeruleoprunus</name>
    <dbReference type="NCBI Taxonomy" id="285563"/>
    <lineage>
        <taxon>Bacteria</taxon>
        <taxon>Bacillati</taxon>
        <taxon>Actinomycetota</taxon>
        <taxon>Actinomycetes</taxon>
        <taxon>Kitasatosporales</taxon>
        <taxon>Streptomycetaceae</taxon>
        <taxon>Streptomyces</taxon>
    </lineage>
</organism>
<gene>
    <name evidence="4" type="ORF">ACFPM3_01505</name>
</gene>
<evidence type="ECO:0000313" key="5">
    <source>
        <dbReference type="Proteomes" id="UP001595829"/>
    </source>
</evidence>
<evidence type="ECO:0000256" key="2">
    <source>
        <dbReference type="RuleBase" id="RU003457"/>
    </source>
</evidence>
<sequence length="264" mass="26726">MISLHRAGDRHPGGDPAAGIETRHAFSFGSHYDPDNLRFGALIACNEERLAPGAGFDEHPHSHTEIITWVVEGELTHRDSTGHATAVRPGDLQHLSAAAGVRHVERNDGETPLTFLQMWLTPLTPGGEPSYGVVRGPGPGAGVADVEPGPGAGSGTGVDTDGGAGHGAGAASVSYAVPAAGAVLHVHRPGAGERVALPDAPFVYVHLVRGRLALPSPPTGPAGLTAGPSGEEIGPGDAVRIAGEKGLELAAATAGEVLVWEMAG</sequence>
<dbReference type="PANTHER" id="PTHR43212">
    <property type="entry name" value="QUERCETIN 2,3-DIOXYGENASE"/>
    <property type="match status" value="1"/>
</dbReference>
<keyword evidence="5" id="KW-1185">Reference proteome</keyword>
<dbReference type="InterPro" id="IPR003829">
    <property type="entry name" value="Pirin_N_dom"/>
</dbReference>
<feature type="domain" description="Pirin N-terminal" evidence="3">
    <location>
        <begin position="19"/>
        <end position="120"/>
    </location>
</feature>
<comment type="caution">
    <text evidence="4">The sequence shown here is derived from an EMBL/GenBank/DDBJ whole genome shotgun (WGS) entry which is preliminary data.</text>
</comment>
<name>A0ABV9X9L0_9ACTN</name>
<dbReference type="SUPFAM" id="SSF51182">
    <property type="entry name" value="RmlC-like cupins"/>
    <property type="match status" value="1"/>
</dbReference>
<dbReference type="InterPro" id="IPR012093">
    <property type="entry name" value="Pirin"/>
</dbReference>
<comment type="similarity">
    <text evidence="1 2">Belongs to the pirin family.</text>
</comment>
<protein>
    <submittedName>
        <fullName evidence="4">Pirin family protein</fullName>
    </submittedName>
</protein>
<reference evidence="5" key="1">
    <citation type="journal article" date="2019" name="Int. J. Syst. Evol. Microbiol.">
        <title>The Global Catalogue of Microorganisms (GCM) 10K type strain sequencing project: providing services to taxonomists for standard genome sequencing and annotation.</title>
        <authorList>
            <consortium name="The Broad Institute Genomics Platform"/>
            <consortium name="The Broad Institute Genome Sequencing Center for Infectious Disease"/>
            <person name="Wu L."/>
            <person name="Ma J."/>
        </authorList>
    </citation>
    <scope>NUCLEOTIDE SEQUENCE [LARGE SCALE GENOMIC DNA]</scope>
    <source>
        <strain evidence="5">CGMCC 4.1648</strain>
    </source>
</reference>
<dbReference type="InterPro" id="IPR014710">
    <property type="entry name" value="RmlC-like_jellyroll"/>
</dbReference>
<dbReference type="Proteomes" id="UP001595829">
    <property type="component" value="Unassembled WGS sequence"/>
</dbReference>
<dbReference type="Gene3D" id="2.60.120.10">
    <property type="entry name" value="Jelly Rolls"/>
    <property type="match status" value="2"/>
</dbReference>